<evidence type="ECO:0000259" key="6">
    <source>
        <dbReference type="PROSITE" id="PS50206"/>
    </source>
</evidence>
<dbReference type="Proteomes" id="UP000202440">
    <property type="component" value="Chromosome"/>
</dbReference>
<keyword evidence="5" id="KW-1133">Transmembrane helix</keyword>
<keyword evidence="5" id="KW-0812">Transmembrane</keyword>
<dbReference type="PROSITE" id="PS00683">
    <property type="entry name" value="RHODANESE_2"/>
    <property type="match status" value="1"/>
</dbReference>
<reference evidence="7 8" key="1">
    <citation type="submission" date="2017-07" db="EMBL/GenBank/DDBJ databases">
        <title>Annotated genome sequence of Bacterioplanes sanyensis isolated from Red Sea.</title>
        <authorList>
            <person name="Rehman Z.U."/>
        </authorList>
    </citation>
    <scope>NUCLEOTIDE SEQUENCE [LARGE SCALE GENOMIC DNA]</scope>
    <source>
        <strain evidence="7 8">NV9</strain>
    </source>
</reference>
<dbReference type="PANTHER" id="PTHR11364">
    <property type="entry name" value="THIOSULFATE SULFERTANSFERASE"/>
    <property type="match status" value="1"/>
</dbReference>
<dbReference type="SUPFAM" id="SSF52821">
    <property type="entry name" value="Rhodanese/Cell cycle control phosphatase"/>
    <property type="match status" value="2"/>
</dbReference>
<feature type="domain" description="Rhodanese" evidence="6">
    <location>
        <begin position="178"/>
        <end position="291"/>
    </location>
</feature>
<evidence type="ECO:0000256" key="4">
    <source>
        <dbReference type="SAM" id="MobiDB-lite"/>
    </source>
</evidence>
<evidence type="ECO:0000256" key="1">
    <source>
        <dbReference type="ARBA" id="ARBA00022679"/>
    </source>
</evidence>
<evidence type="ECO:0000313" key="7">
    <source>
        <dbReference type="EMBL" id="ASP40849.1"/>
    </source>
</evidence>
<dbReference type="FunFam" id="3.40.250.10:FF:000001">
    <property type="entry name" value="Sulfurtransferase"/>
    <property type="match status" value="1"/>
</dbReference>
<dbReference type="CDD" id="cd01448">
    <property type="entry name" value="TST_Repeat_1"/>
    <property type="match status" value="1"/>
</dbReference>
<dbReference type="Gene3D" id="3.40.250.10">
    <property type="entry name" value="Rhodanese-like domain"/>
    <property type="match status" value="2"/>
</dbReference>
<dbReference type="Pfam" id="PF00581">
    <property type="entry name" value="Rhodanese"/>
    <property type="match status" value="2"/>
</dbReference>
<evidence type="ECO:0000313" key="8">
    <source>
        <dbReference type="Proteomes" id="UP000202440"/>
    </source>
</evidence>
<dbReference type="OrthoDB" id="9781034at2"/>
<evidence type="ECO:0000256" key="5">
    <source>
        <dbReference type="SAM" id="Phobius"/>
    </source>
</evidence>
<evidence type="ECO:0000256" key="2">
    <source>
        <dbReference type="ARBA" id="ARBA00022737"/>
    </source>
</evidence>
<feature type="compositionally biased region" description="Polar residues" evidence="4">
    <location>
        <begin position="133"/>
        <end position="143"/>
    </location>
</feature>
<dbReference type="PANTHER" id="PTHR11364:SF27">
    <property type="entry name" value="SULFURTRANSFERASE"/>
    <property type="match status" value="1"/>
</dbReference>
<dbReference type="EMBL" id="CP022530">
    <property type="protein sequence ID" value="ASP40849.1"/>
    <property type="molecule type" value="Genomic_DNA"/>
</dbReference>
<dbReference type="PROSITE" id="PS50206">
    <property type="entry name" value="RHODANESE_3"/>
    <property type="match status" value="2"/>
</dbReference>
<dbReference type="InterPro" id="IPR045078">
    <property type="entry name" value="TST/MPST-like"/>
</dbReference>
<feature type="region of interest" description="Disordered" evidence="4">
    <location>
        <begin position="133"/>
        <end position="159"/>
    </location>
</feature>
<dbReference type="GO" id="GO:0004792">
    <property type="term" value="F:thiosulfate-cyanide sulfurtransferase activity"/>
    <property type="evidence" value="ECO:0007669"/>
    <property type="project" value="InterPro"/>
</dbReference>
<feature type="transmembrane region" description="Helical" evidence="5">
    <location>
        <begin position="247"/>
        <end position="269"/>
    </location>
</feature>
<gene>
    <name evidence="7" type="ORF">CHH28_06555</name>
</gene>
<name>A0A222FQ12_9GAMM</name>
<dbReference type="CDD" id="cd01449">
    <property type="entry name" value="TST_Repeat_2"/>
    <property type="match status" value="1"/>
</dbReference>
<evidence type="ECO:0000256" key="3">
    <source>
        <dbReference type="RuleBase" id="RU000507"/>
    </source>
</evidence>
<dbReference type="InterPro" id="IPR001307">
    <property type="entry name" value="Thiosulphate_STrfase_CS"/>
</dbReference>
<keyword evidence="2" id="KW-0677">Repeat</keyword>
<dbReference type="AlphaFoldDB" id="A0A222FQ12"/>
<dbReference type="InterPro" id="IPR001763">
    <property type="entry name" value="Rhodanese-like_dom"/>
</dbReference>
<dbReference type="KEGG" id="bsan:CHH28_06555"/>
<proteinExistence type="predicted"/>
<protein>
    <recommendedName>
        <fullName evidence="3">Sulfurtransferase</fullName>
    </recommendedName>
</protein>
<keyword evidence="5" id="KW-0472">Membrane</keyword>
<dbReference type="InterPro" id="IPR036873">
    <property type="entry name" value="Rhodanese-like_dom_sf"/>
</dbReference>
<accession>A0A222FQ12</accession>
<sequence>MPTPLVSSDWLADHLSCDDVVVLDASMANVVGREPILYPQPVIIPGAQHIDLEHALCDLSSSVVHAFPRSSDFERVVQALGIDRDHRIVIYDNQGIYSAPRAWWIFNTMGFNQVAVLDGGLPQWLAEGRPVISQESRPNPTAENSHRVELQPPTTGTTSAQCHDDNLCTAQQLQQQLHNPAVAVLDARSSGRFAGTAPEPRAGLRSGHIPGSINLPFAQVLDQHGYLPAEQLAQCFAKLGVVPSQRLVFSCGSGITACIILLAAVVAGYTNVALYDGSWAEWGADKDLPIAGGQHD</sequence>
<organism evidence="7 8">
    <name type="scientific">Bacterioplanes sanyensis</name>
    <dbReference type="NCBI Taxonomy" id="1249553"/>
    <lineage>
        <taxon>Bacteria</taxon>
        <taxon>Pseudomonadati</taxon>
        <taxon>Pseudomonadota</taxon>
        <taxon>Gammaproteobacteria</taxon>
        <taxon>Oceanospirillales</taxon>
        <taxon>Oceanospirillaceae</taxon>
        <taxon>Bacterioplanes</taxon>
    </lineage>
</organism>
<keyword evidence="8" id="KW-1185">Reference proteome</keyword>
<dbReference type="SMART" id="SM00450">
    <property type="entry name" value="RHOD"/>
    <property type="match status" value="2"/>
</dbReference>
<keyword evidence="1 3" id="KW-0808">Transferase</keyword>
<feature type="domain" description="Rhodanese" evidence="6">
    <location>
        <begin position="16"/>
        <end position="133"/>
    </location>
</feature>